<dbReference type="SUPFAM" id="SSF143422">
    <property type="entry name" value="Transposase IS200-like"/>
    <property type="match status" value="1"/>
</dbReference>
<dbReference type="PANTHER" id="PTHR34322">
    <property type="entry name" value="TRANSPOSASE, Y1_TNP DOMAIN-CONTAINING"/>
    <property type="match status" value="1"/>
</dbReference>
<dbReference type="InterPro" id="IPR036515">
    <property type="entry name" value="Transposase_17_sf"/>
</dbReference>
<dbReference type="Pfam" id="PF01797">
    <property type="entry name" value="Y1_Tnp"/>
    <property type="match status" value="1"/>
</dbReference>
<sequence length="224" mass="26217">MAYRQTEFAVGEWYHCYTRSITGRTVFDDVRDFQRFTEALYLCNGTKTIKRGAISRPTHERMLLLDRGGQLIDLAAYAIMPNHFHLLLQENRDGGISTFMQKLGTSYSMYYNVKKMHIGNVFIKPFRAKHIADERYLQRVLQYIHLNPIELFERGWKQGLIRHPKSVENKVLSYRWSSLPDYESIVRVENAILGKEAMTIFDERPPLRSIIAEAAEYYAELEGL</sequence>
<protein>
    <recommendedName>
        <fullName evidence="1">Transposase IS200-like domain-containing protein</fullName>
    </recommendedName>
</protein>
<dbReference type="InterPro" id="IPR002686">
    <property type="entry name" value="Transposase_17"/>
</dbReference>
<dbReference type="Proteomes" id="UP000176863">
    <property type="component" value="Unassembled WGS sequence"/>
</dbReference>
<evidence type="ECO:0000313" key="2">
    <source>
        <dbReference type="EMBL" id="OGG53680.1"/>
    </source>
</evidence>
<comment type="caution">
    <text evidence="2">The sequence shown here is derived from an EMBL/GenBank/DDBJ whole genome shotgun (WGS) entry which is preliminary data.</text>
</comment>
<dbReference type="GO" id="GO:0006313">
    <property type="term" value="P:DNA transposition"/>
    <property type="evidence" value="ECO:0007669"/>
    <property type="project" value="InterPro"/>
</dbReference>
<dbReference type="GO" id="GO:0004803">
    <property type="term" value="F:transposase activity"/>
    <property type="evidence" value="ECO:0007669"/>
    <property type="project" value="InterPro"/>
</dbReference>
<proteinExistence type="predicted"/>
<dbReference type="EMBL" id="MFKT01000009">
    <property type="protein sequence ID" value="OGG53680.1"/>
    <property type="molecule type" value="Genomic_DNA"/>
</dbReference>
<organism evidence="2 3">
    <name type="scientific">Candidatus Kaiserbacteria bacterium RIFCSPHIGHO2_01_FULL_53_29</name>
    <dbReference type="NCBI Taxonomy" id="1798480"/>
    <lineage>
        <taxon>Bacteria</taxon>
        <taxon>Candidatus Kaiseribacteriota</taxon>
    </lineage>
</organism>
<dbReference type="PANTHER" id="PTHR34322:SF2">
    <property type="entry name" value="TRANSPOSASE IS200-LIKE DOMAIN-CONTAINING PROTEIN"/>
    <property type="match status" value="1"/>
</dbReference>
<accession>A0A1F6CX81</accession>
<dbReference type="Gene3D" id="3.30.70.1290">
    <property type="entry name" value="Transposase IS200-like"/>
    <property type="match status" value="1"/>
</dbReference>
<dbReference type="GO" id="GO:0003677">
    <property type="term" value="F:DNA binding"/>
    <property type="evidence" value="ECO:0007669"/>
    <property type="project" value="InterPro"/>
</dbReference>
<dbReference type="SMART" id="SM01321">
    <property type="entry name" value="Y1_Tnp"/>
    <property type="match status" value="1"/>
</dbReference>
<name>A0A1F6CX81_9BACT</name>
<evidence type="ECO:0000313" key="3">
    <source>
        <dbReference type="Proteomes" id="UP000176863"/>
    </source>
</evidence>
<reference evidence="2 3" key="1">
    <citation type="journal article" date="2016" name="Nat. Commun.">
        <title>Thousands of microbial genomes shed light on interconnected biogeochemical processes in an aquifer system.</title>
        <authorList>
            <person name="Anantharaman K."/>
            <person name="Brown C.T."/>
            <person name="Hug L.A."/>
            <person name="Sharon I."/>
            <person name="Castelle C.J."/>
            <person name="Probst A.J."/>
            <person name="Thomas B.C."/>
            <person name="Singh A."/>
            <person name="Wilkins M.J."/>
            <person name="Karaoz U."/>
            <person name="Brodie E.L."/>
            <person name="Williams K.H."/>
            <person name="Hubbard S.S."/>
            <person name="Banfield J.F."/>
        </authorList>
    </citation>
    <scope>NUCLEOTIDE SEQUENCE [LARGE SCALE GENOMIC DNA]</scope>
</reference>
<dbReference type="AlphaFoldDB" id="A0A1F6CX81"/>
<gene>
    <name evidence="2" type="ORF">A2851_02230</name>
</gene>
<evidence type="ECO:0000259" key="1">
    <source>
        <dbReference type="SMART" id="SM01321"/>
    </source>
</evidence>
<feature type="domain" description="Transposase IS200-like" evidence="1">
    <location>
        <begin position="9"/>
        <end position="147"/>
    </location>
</feature>
<dbReference type="STRING" id="1798480.A2851_02230"/>